<dbReference type="PANTHER" id="PTHR32487:SF0">
    <property type="entry name" value="3-OXO-DELTA(4,5)-STEROID 5-BETA-REDUCTASE"/>
    <property type="match status" value="1"/>
</dbReference>
<evidence type="ECO:0000313" key="3">
    <source>
        <dbReference type="Proteomes" id="UP001596122"/>
    </source>
</evidence>
<organism evidence="2 3">
    <name type="scientific">Aquipuribacter nitratireducens</name>
    <dbReference type="NCBI Taxonomy" id="650104"/>
    <lineage>
        <taxon>Bacteria</taxon>
        <taxon>Bacillati</taxon>
        <taxon>Actinomycetota</taxon>
        <taxon>Actinomycetes</taxon>
        <taxon>Micrococcales</taxon>
        <taxon>Intrasporangiaceae</taxon>
        <taxon>Aquipuribacter</taxon>
    </lineage>
</organism>
<reference evidence="3" key="1">
    <citation type="journal article" date="2019" name="Int. J. Syst. Evol. Microbiol.">
        <title>The Global Catalogue of Microorganisms (GCM) 10K type strain sequencing project: providing services to taxonomists for standard genome sequencing and annotation.</title>
        <authorList>
            <consortium name="The Broad Institute Genomics Platform"/>
            <consortium name="The Broad Institute Genome Sequencing Center for Infectious Disease"/>
            <person name="Wu L."/>
            <person name="Ma J."/>
        </authorList>
    </citation>
    <scope>NUCLEOTIDE SEQUENCE [LARGE SCALE GENOMIC DNA]</scope>
    <source>
        <strain evidence="3">CCUG 43114</strain>
    </source>
</reference>
<dbReference type="RefSeq" id="WP_340269471.1">
    <property type="nucleotide sequence ID" value="NZ_JBBEOG010000004.1"/>
</dbReference>
<accession>A0ABW0GPC9</accession>
<dbReference type="GO" id="GO:0016491">
    <property type="term" value="F:oxidoreductase activity"/>
    <property type="evidence" value="ECO:0007669"/>
    <property type="project" value="UniProtKB-KW"/>
</dbReference>
<evidence type="ECO:0000313" key="2">
    <source>
        <dbReference type="EMBL" id="MFC5381560.1"/>
    </source>
</evidence>
<protein>
    <submittedName>
        <fullName evidence="2">SDR family oxidoreductase</fullName>
        <ecNumber evidence="2">1.1.1.-</ecNumber>
    </submittedName>
</protein>
<feature type="domain" description="PRISE-like Rossmann-fold" evidence="1">
    <location>
        <begin position="65"/>
        <end position="354"/>
    </location>
</feature>
<sequence>MSARRALVVGASGITGGNTAEYLLDQGWEVLGVSRRPPGRAQGMTHVPVDVLDAEATADALGGLGVTHVFFCTWSRQPTEAQNITVNSAMLRNVLEAVGPAGTVQHAALVTGLKHYLGPFEAYAQEPAKPPFRESQPRLPVANFYYDQEDVLWDAASRHGFSWSVHRPHTVIGYAVGNAMNMAVTLGVYGTLCRETGEPFVFPGSHEQYTSTTDITDARLLARHLAWAATSPSAANEAFNITNGDTFRWEEMWTVVAAGLGVEPAPYPGHPTPLEGRMDHAASLWRDIAAREGLVEPDVDRLVSWWHTDSDLGRQVETWADMTKSREAGFTDAQDSSRSFLDVFDRLRAEDVLPTVPDTARSTT</sequence>
<dbReference type="InterPro" id="IPR055222">
    <property type="entry name" value="PRISE-like_Rossmann-fold"/>
</dbReference>
<proteinExistence type="predicted"/>
<dbReference type="InterPro" id="IPR036291">
    <property type="entry name" value="NAD(P)-bd_dom_sf"/>
</dbReference>
<dbReference type="Proteomes" id="UP001596122">
    <property type="component" value="Unassembled WGS sequence"/>
</dbReference>
<dbReference type="PANTHER" id="PTHR32487">
    <property type="entry name" value="3-OXO-DELTA(4,5)-STEROID 5-BETA-REDUCTASE"/>
    <property type="match status" value="1"/>
</dbReference>
<keyword evidence="2" id="KW-0560">Oxidoreductase</keyword>
<dbReference type="SUPFAM" id="SSF51735">
    <property type="entry name" value="NAD(P)-binding Rossmann-fold domains"/>
    <property type="match status" value="1"/>
</dbReference>
<dbReference type="Pfam" id="PF22917">
    <property type="entry name" value="PRISE"/>
    <property type="match status" value="1"/>
</dbReference>
<name>A0ABW0GPC9_9MICO</name>
<dbReference type="EC" id="1.1.1.-" evidence="2"/>
<dbReference type="Gene3D" id="3.40.50.720">
    <property type="entry name" value="NAD(P)-binding Rossmann-like Domain"/>
    <property type="match status" value="1"/>
</dbReference>
<evidence type="ECO:0000259" key="1">
    <source>
        <dbReference type="Pfam" id="PF22917"/>
    </source>
</evidence>
<comment type="caution">
    <text evidence="2">The sequence shown here is derived from an EMBL/GenBank/DDBJ whole genome shotgun (WGS) entry which is preliminary data.</text>
</comment>
<keyword evidence="3" id="KW-1185">Reference proteome</keyword>
<dbReference type="CDD" id="cd08948">
    <property type="entry name" value="5beta-POR_like_SDR_a"/>
    <property type="match status" value="1"/>
</dbReference>
<gene>
    <name evidence="2" type="ORF">ACFPJ6_12220</name>
</gene>
<dbReference type="EMBL" id="JBHSLD010000009">
    <property type="protein sequence ID" value="MFC5381560.1"/>
    <property type="molecule type" value="Genomic_DNA"/>
</dbReference>